<dbReference type="AlphaFoldDB" id="A0A173RI35"/>
<gene>
    <name evidence="1" type="ORF">ERS852573_00486</name>
</gene>
<reference evidence="1" key="1">
    <citation type="submission" date="2015-09" db="EMBL/GenBank/DDBJ databases">
        <authorList>
            <consortium name="Pathogen Informatics"/>
        </authorList>
    </citation>
    <scope>NUCLEOTIDE SEQUENCE [LARGE SCALE GENOMIC DNA]</scope>
    <source>
        <strain evidence="1">2789STDY5834961</strain>
    </source>
</reference>
<proteinExistence type="predicted"/>
<dbReference type="OrthoDB" id="2363103at2"/>
<organism evidence="1">
    <name type="scientific">Dorea longicatena</name>
    <dbReference type="NCBI Taxonomy" id="88431"/>
    <lineage>
        <taxon>Bacteria</taxon>
        <taxon>Bacillati</taxon>
        <taxon>Bacillota</taxon>
        <taxon>Clostridia</taxon>
        <taxon>Lachnospirales</taxon>
        <taxon>Lachnospiraceae</taxon>
        <taxon>Dorea</taxon>
    </lineage>
</organism>
<dbReference type="RefSeq" id="WP_055213582.1">
    <property type="nucleotide sequence ID" value="NZ_CYXO01000002.1"/>
</dbReference>
<protein>
    <submittedName>
        <fullName evidence="1">Uncharacterized protein</fullName>
    </submittedName>
</protein>
<dbReference type="Proteomes" id="UP000095597">
    <property type="component" value="Unassembled WGS sequence"/>
</dbReference>
<sequence length="101" mass="12127">MEWGDLVIPARFVNNDFANNYRSYIFDMPEDSRYAGYTFAHPRKLTRYERGYRVLRLHDEWTFHLMKQAESGKLDEKAPIIDLSFDEMLNEFMDDLYSDEG</sequence>
<accession>A0A173RI35</accession>
<dbReference type="EMBL" id="CYXO01000002">
    <property type="protein sequence ID" value="CUM77562.1"/>
    <property type="molecule type" value="Genomic_DNA"/>
</dbReference>
<evidence type="ECO:0000313" key="1">
    <source>
        <dbReference type="EMBL" id="CUM77562.1"/>
    </source>
</evidence>
<name>A0A173RI35_9FIRM</name>